<dbReference type="InterPro" id="IPR003599">
    <property type="entry name" value="Ig_sub"/>
</dbReference>
<evidence type="ECO:0000256" key="6">
    <source>
        <dbReference type="ARBA" id="ARBA00023157"/>
    </source>
</evidence>
<dbReference type="Pfam" id="PF07686">
    <property type="entry name" value="V-set"/>
    <property type="match status" value="1"/>
</dbReference>
<comment type="subcellular location">
    <subcellularLocation>
        <location evidence="1">Cell membrane</location>
    </subcellularLocation>
</comment>
<evidence type="ECO:0000313" key="11">
    <source>
        <dbReference type="Proteomes" id="UP000192578"/>
    </source>
</evidence>
<dbReference type="SMART" id="SM00409">
    <property type="entry name" value="IG"/>
    <property type="match status" value="3"/>
</dbReference>
<dbReference type="AlphaFoldDB" id="A0A1W0WMT8"/>
<dbReference type="Pfam" id="PF13927">
    <property type="entry name" value="Ig_3"/>
    <property type="match status" value="2"/>
</dbReference>
<dbReference type="PROSITE" id="PS50835">
    <property type="entry name" value="IG_LIKE"/>
    <property type="match status" value="3"/>
</dbReference>
<dbReference type="EMBL" id="MTYJ01000073">
    <property type="protein sequence ID" value="OQV16492.1"/>
    <property type="molecule type" value="Genomic_DNA"/>
</dbReference>
<dbReference type="FunFam" id="2.60.40.10:FF:000328">
    <property type="entry name" value="CLUMA_CG000981, isoform A"/>
    <property type="match status" value="1"/>
</dbReference>
<evidence type="ECO:0000313" key="10">
    <source>
        <dbReference type="EMBL" id="OQV16492.1"/>
    </source>
</evidence>
<keyword evidence="5" id="KW-0472">Membrane</keyword>
<dbReference type="InterPro" id="IPR003598">
    <property type="entry name" value="Ig_sub2"/>
</dbReference>
<dbReference type="GO" id="GO:0043005">
    <property type="term" value="C:neuron projection"/>
    <property type="evidence" value="ECO:0007669"/>
    <property type="project" value="TreeGrafter"/>
</dbReference>
<evidence type="ECO:0000256" key="8">
    <source>
        <dbReference type="ARBA" id="ARBA00023319"/>
    </source>
</evidence>
<evidence type="ECO:0000256" key="1">
    <source>
        <dbReference type="ARBA" id="ARBA00004236"/>
    </source>
</evidence>
<keyword evidence="3" id="KW-0732">Signal</keyword>
<keyword evidence="8" id="KW-0393">Immunoglobulin domain</keyword>
<name>A0A1W0WMT8_HYPEX</name>
<protein>
    <submittedName>
        <fullName evidence="10">Lachesin</fullName>
    </submittedName>
</protein>
<keyword evidence="2" id="KW-1003">Cell membrane</keyword>
<dbReference type="PANTHER" id="PTHR12231:SF253">
    <property type="entry name" value="DPR-INTERACTING PROTEIN ETA, ISOFORM B-RELATED"/>
    <property type="match status" value="1"/>
</dbReference>
<dbReference type="OrthoDB" id="10012075at2759"/>
<dbReference type="InterPro" id="IPR007110">
    <property type="entry name" value="Ig-like_dom"/>
</dbReference>
<dbReference type="Proteomes" id="UP000192578">
    <property type="component" value="Unassembled WGS sequence"/>
</dbReference>
<dbReference type="SMART" id="SM00406">
    <property type="entry name" value="IGv"/>
    <property type="match status" value="2"/>
</dbReference>
<keyword evidence="6" id="KW-1015">Disulfide bond</keyword>
<reference evidence="11" key="1">
    <citation type="submission" date="2017-01" db="EMBL/GenBank/DDBJ databases">
        <title>Comparative genomics of anhydrobiosis in the tardigrade Hypsibius dujardini.</title>
        <authorList>
            <person name="Yoshida Y."/>
            <person name="Koutsovoulos G."/>
            <person name="Laetsch D."/>
            <person name="Stevens L."/>
            <person name="Kumar S."/>
            <person name="Horikawa D."/>
            <person name="Ishino K."/>
            <person name="Komine S."/>
            <person name="Tomita M."/>
            <person name="Blaxter M."/>
            <person name="Arakawa K."/>
        </authorList>
    </citation>
    <scope>NUCLEOTIDE SEQUENCE [LARGE SCALE GENOMIC DNA]</scope>
    <source>
        <strain evidence="11">Z151</strain>
    </source>
</reference>
<dbReference type="InterPro" id="IPR036179">
    <property type="entry name" value="Ig-like_dom_sf"/>
</dbReference>
<dbReference type="InterPro" id="IPR013783">
    <property type="entry name" value="Ig-like_fold"/>
</dbReference>
<feature type="domain" description="Ig-like" evidence="9">
    <location>
        <begin position="247"/>
        <end position="347"/>
    </location>
</feature>
<keyword evidence="4" id="KW-0677">Repeat</keyword>
<keyword evidence="11" id="KW-1185">Reference proteome</keyword>
<organism evidence="10 11">
    <name type="scientific">Hypsibius exemplaris</name>
    <name type="common">Freshwater tardigrade</name>
    <dbReference type="NCBI Taxonomy" id="2072580"/>
    <lineage>
        <taxon>Eukaryota</taxon>
        <taxon>Metazoa</taxon>
        <taxon>Ecdysozoa</taxon>
        <taxon>Tardigrada</taxon>
        <taxon>Eutardigrada</taxon>
        <taxon>Parachela</taxon>
        <taxon>Hypsibioidea</taxon>
        <taxon>Hypsibiidae</taxon>
        <taxon>Hypsibius</taxon>
    </lineage>
</organism>
<dbReference type="Gene3D" id="2.60.40.10">
    <property type="entry name" value="Immunoglobulins"/>
    <property type="match status" value="3"/>
</dbReference>
<evidence type="ECO:0000256" key="2">
    <source>
        <dbReference type="ARBA" id="ARBA00022475"/>
    </source>
</evidence>
<evidence type="ECO:0000256" key="3">
    <source>
        <dbReference type="ARBA" id="ARBA00022729"/>
    </source>
</evidence>
<feature type="domain" description="Ig-like" evidence="9">
    <location>
        <begin position="151"/>
        <end position="241"/>
    </location>
</feature>
<accession>A0A1W0WMT8</accession>
<evidence type="ECO:0000256" key="7">
    <source>
        <dbReference type="ARBA" id="ARBA00023180"/>
    </source>
</evidence>
<gene>
    <name evidence="10" type="ORF">BV898_09330</name>
</gene>
<feature type="domain" description="Ig-like" evidence="9">
    <location>
        <begin position="37"/>
        <end position="148"/>
    </location>
</feature>
<dbReference type="PANTHER" id="PTHR12231">
    <property type="entry name" value="CTX-RELATED TYPE I TRANSMEMBRANE PROTEIN"/>
    <property type="match status" value="1"/>
</dbReference>
<evidence type="ECO:0000256" key="5">
    <source>
        <dbReference type="ARBA" id="ARBA00023136"/>
    </source>
</evidence>
<dbReference type="GO" id="GO:0005886">
    <property type="term" value="C:plasma membrane"/>
    <property type="evidence" value="ECO:0007669"/>
    <property type="project" value="UniProtKB-SubCell"/>
</dbReference>
<dbReference type="InterPro" id="IPR051170">
    <property type="entry name" value="Neural/epithelial_adhesion"/>
</dbReference>
<comment type="caution">
    <text evidence="10">The sequence shown here is derived from an EMBL/GenBank/DDBJ whole genome shotgun (WGS) entry which is preliminary data.</text>
</comment>
<dbReference type="SMART" id="SM00408">
    <property type="entry name" value="IGc2"/>
    <property type="match status" value="3"/>
</dbReference>
<sequence>MKIFWKTLWIRMRLAVWGTLLMVMLSAEGRKGNKTKPSQSRTKELEFISPMKNQSVAIGKDAEFTCKLRIANKNLLFQLVWIKLDTQTILAIEKQLVQSNPRITVSQQPDRLEFTLRIRNTQAEDAGVYACRINTKPFSQMRAHLDVQVPPHIVAADTTEHVMVQEGADVLLKCKATGHPSPTIVWSREDRGLIRPKGHPKAYQHKGSSLHLARISKIDMATYICLAENGIPPAVSQRIIVKTEFHPIVYTEPKYVAAWQGGTGELKCEVEAYPPATLVWYRDGNAMPLISNSKYEIRQEQVPKSMYRVNFSLIIKSVDAKDFGDYLCSATNYLGPGEGSVKLHEINEPKRGNVLRDHSAYDGHQMDQGAWASESALASRRKAAGSAGSSSRTGSAVVVLLIGLLCWRLDM</sequence>
<dbReference type="InterPro" id="IPR013106">
    <property type="entry name" value="Ig_V-set"/>
</dbReference>
<keyword evidence="7" id="KW-0325">Glycoprotein</keyword>
<dbReference type="SUPFAM" id="SSF48726">
    <property type="entry name" value="Immunoglobulin"/>
    <property type="match status" value="3"/>
</dbReference>
<proteinExistence type="predicted"/>
<evidence type="ECO:0000256" key="4">
    <source>
        <dbReference type="ARBA" id="ARBA00022737"/>
    </source>
</evidence>
<evidence type="ECO:0000259" key="9">
    <source>
        <dbReference type="PROSITE" id="PS50835"/>
    </source>
</evidence>